<evidence type="ECO:0000313" key="7">
    <source>
        <dbReference type="Proteomes" id="UP000009319"/>
    </source>
</evidence>
<dbReference type="PANTHER" id="PTHR46797">
    <property type="entry name" value="HTH-TYPE TRANSCRIPTIONAL REGULATOR"/>
    <property type="match status" value="1"/>
</dbReference>
<dbReference type="PROSITE" id="PS50943">
    <property type="entry name" value="HTH_CROC1"/>
    <property type="match status" value="1"/>
</dbReference>
<protein>
    <submittedName>
        <fullName evidence="6">Uncharacterized HTH-type transcriptional regulator y4dJ</fullName>
    </submittedName>
</protein>
<evidence type="ECO:0000259" key="5">
    <source>
        <dbReference type="PROSITE" id="PS50943"/>
    </source>
</evidence>
<dbReference type="CDD" id="cd00093">
    <property type="entry name" value="HTH_XRE"/>
    <property type="match status" value="1"/>
</dbReference>
<gene>
    <name evidence="6" type="ORF">BN77_3866</name>
</gene>
<evidence type="ECO:0000256" key="1">
    <source>
        <dbReference type="ARBA" id="ARBA00023015"/>
    </source>
</evidence>
<keyword evidence="1" id="KW-0805">Transcription regulation</keyword>
<evidence type="ECO:0000256" key="3">
    <source>
        <dbReference type="ARBA" id="ARBA00023163"/>
    </source>
</evidence>
<dbReference type="eggNOG" id="COG1476">
    <property type="taxonomic scope" value="Bacteria"/>
</dbReference>
<keyword evidence="2" id="KW-0238">DNA-binding</keyword>
<dbReference type="PANTHER" id="PTHR46797:SF23">
    <property type="entry name" value="HTH-TYPE TRANSCRIPTIONAL REGULATOR SUTR"/>
    <property type="match status" value="1"/>
</dbReference>
<dbReference type="AlphaFoldDB" id="K0Q2Q4"/>
<reference evidence="6 7" key="1">
    <citation type="journal article" date="2013" name="Genome Announc.">
        <title>Draft Genome Sequence of Rhizobium mesoamericanum STM3625, a Nitrogen-Fixing Symbiont of Mimosa pudica Isolated in French Guiana (South America).</title>
        <authorList>
            <person name="Moulin L."/>
            <person name="Mornico D."/>
            <person name="Melkonian R."/>
            <person name="Klonowska A."/>
        </authorList>
    </citation>
    <scope>NUCLEOTIDE SEQUENCE [LARGE SCALE GENOMIC DNA]</scope>
    <source>
        <strain evidence="6 7">STM3625</strain>
    </source>
</reference>
<proteinExistence type="predicted"/>
<sequence>MFPAMDARQRVAMNLRRLRVLKGISQDDLALTADIERSYAGHLERGSKNPTVVTLEKIATALSCDISELFAPVPDGTKPIEPLRSGRRAPDRD</sequence>
<dbReference type="SUPFAM" id="SSF47413">
    <property type="entry name" value="lambda repressor-like DNA-binding domains"/>
    <property type="match status" value="1"/>
</dbReference>
<dbReference type="Proteomes" id="UP000009319">
    <property type="component" value="Unassembled WGS sequence"/>
</dbReference>
<dbReference type="EMBL" id="CANI01000027">
    <property type="protein sequence ID" value="CCM76829.1"/>
    <property type="molecule type" value="Genomic_DNA"/>
</dbReference>
<dbReference type="GO" id="GO:0003677">
    <property type="term" value="F:DNA binding"/>
    <property type="evidence" value="ECO:0007669"/>
    <property type="project" value="UniProtKB-KW"/>
</dbReference>
<evidence type="ECO:0000313" key="6">
    <source>
        <dbReference type="EMBL" id="CCM76829.1"/>
    </source>
</evidence>
<dbReference type="SMART" id="SM00530">
    <property type="entry name" value="HTH_XRE"/>
    <property type="match status" value="1"/>
</dbReference>
<keyword evidence="7" id="KW-1185">Reference proteome</keyword>
<dbReference type="InterPro" id="IPR001387">
    <property type="entry name" value="Cro/C1-type_HTH"/>
</dbReference>
<dbReference type="Pfam" id="PF01381">
    <property type="entry name" value="HTH_3"/>
    <property type="match status" value="1"/>
</dbReference>
<organism evidence="6 7">
    <name type="scientific">Rhizobium mesoamericanum STM3625</name>
    <dbReference type="NCBI Taxonomy" id="1211777"/>
    <lineage>
        <taxon>Bacteria</taxon>
        <taxon>Pseudomonadati</taxon>
        <taxon>Pseudomonadota</taxon>
        <taxon>Alphaproteobacteria</taxon>
        <taxon>Hyphomicrobiales</taxon>
        <taxon>Rhizobiaceae</taxon>
        <taxon>Rhizobium/Agrobacterium group</taxon>
        <taxon>Rhizobium</taxon>
    </lineage>
</organism>
<dbReference type="InterPro" id="IPR010982">
    <property type="entry name" value="Lambda_DNA-bd_dom_sf"/>
</dbReference>
<dbReference type="HOGENOM" id="CLU_066192_29_1_5"/>
<comment type="caution">
    <text evidence="6">The sequence shown here is derived from an EMBL/GenBank/DDBJ whole genome shotgun (WGS) entry which is preliminary data.</text>
</comment>
<dbReference type="GO" id="GO:0003700">
    <property type="term" value="F:DNA-binding transcription factor activity"/>
    <property type="evidence" value="ECO:0007669"/>
    <property type="project" value="TreeGrafter"/>
</dbReference>
<dbReference type="GO" id="GO:0005829">
    <property type="term" value="C:cytosol"/>
    <property type="evidence" value="ECO:0007669"/>
    <property type="project" value="TreeGrafter"/>
</dbReference>
<name>K0Q2Q4_9HYPH</name>
<feature type="region of interest" description="Disordered" evidence="4">
    <location>
        <begin position="73"/>
        <end position="93"/>
    </location>
</feature>
<dbReference type="Gene3D" id="1.10.260.40">
    <property type="entry name" value="lambda repressor-like DNA-binding domains"/>
    <property type="match status" value="1"/>
</dbReference>
<feature type="domain" description="HTH cro/C1-type" evidence="5">
    <location>
        <begin position="15"/>
        <end position="69"/>
    </location>
</feature>
<accession>K0Q2Q4</accession>
<evidence type="ECO:0000256" key="2">
    <source>
        <dbReference type="ARBA" id="ARBA00023125"/>
    </source>
</evidence>
<dbReference type="InterPro" id="IPR050807">
    <property type="entry name" value="TransReg_Diox_bact_type"/>
</dbReference>
<keyword evidence="3" id="KW-0804">Transcription</keyword>
<evidence type="ECO:0000256" key="4">
    <source>
        <dbReference type="SAM" id="MobiDB-lite"/>
    </source>
</evidence>
<dbReference type="STRING" id="1211777.BN77_3866"/>